<dbReference type="EMBL" id="UZAH01033794">
    <property type="protein sequence ID" value="VDP31249.1"/>
    <property type="molecule type" value="Genomic_DNA"/>
</dbReference>
<keyword evidence="2" id="KW-1185">Reference proteome</keyword>
<reference evidence="1 2" key="1">
    <citation type="submission" date="2018-11" db="EMBL/GenBank/DDBJ databases">
        <authorList>
            <consortium name="Pathogen Informatics"/>
        </authorList>
    </citation>
    <scope>NUCLEOTIDE SEQUENCE [LARGE SCALE GENOMIC DNA]</scope>
</reference>
<dbReference type="WBParaSite" id="HPBE_0002224901-mRNA-1">
    <property type="protein sequence ID" value="HPBE_0002224901-mRNA-1"/>
    <property type="gene ID" value="HPBE_0002224901"/>
</dbReference>
<organism evidence="2 3">
    <name type="scientific">Heligmosomoides polygyrus</name>
    <name type="common">Parasitic roundworm</name>
    <dbReference type="NCBI Taxonomy" id="6339"/>
    <lineage>
        <taxon>Eukaryota</taxon>
        <taxon>Metazoa</taxon>
        <taxon>Ecdysozoa</taxon>
        <taxon>Nematoda</taxon>
        <taxon>Chromadorea</taxon>
        <taxon>Rhabditida</taxon>
        <taxon>Rhabditina</taxon>
        <taxon>Rhabditomorpha</taxon>
        <taxon>Strongyloidea</taxon>
        <taxon>Heligmosomidae</taxon>
        <taxon>Heligmosomoides</taxon>
    </lineage>
</organism>
<dbReference type="GO" id="GO:0007165">
    <property type="term" value="P:signal transduction"/>
    <property type="evidence" value="ECO:0007669"/>
    <property type="project" value="TreeGrafter"/>
</dbReference>
<sequence length="144" mass="16371">VVNPDYWDKDQRENVALINEIALAAKKRNVSVGIYTNNFGWEAITHGASTDDAELWYLTTYDSVDSAISYDFSDFKPFANFTKPRVKQFPKLDYICGLAANRNVYLLSWSTEEPKKPVVRPVGPVPFISSYFTDFSANQLAQMQ</sequence>
<dbReference type="InterPro" id="IPR051595">
    <property type="entry name" value="GH25_Enzymes"/>
</dbReference>
<dbReference type="SUPFAM" id="SSF51445">
    <property type="entry name" value="(Trans)glycosidases"/>
    <property type="match status" value="1"/>
</dbReference>
<proteinExistence type="predicted"/>
<accession>A0A183GI15</accession>
<reference evidence="3" key="2">
    <citation type="submission" date="2019-09" db="UniProtKB">
        <authorList>
            <consortium name="WormBaseParasite"/>
        </authorList>
    </citation>
    <scope>IDENTIFICATION</scope>
</reference>
<gene>
    <name evidence="1" type="ORF">HPBE_LOCUS22245</name>
</gene>
<dbReference type="Proteomes" id="UP000050761">
    <property type="component" value="Unassembled WGS sequence"/>
</dbReference>
<dbReference type="OrthoDB" id="25039at2759"/>
<dbReference type="InterPro" id="IPR017853">
    <property type="entry name" value="GH"/>
</dbReference>
<protein>
    <submittedName>
        <fullName evidence="3">Glycoside hydrolase</fullName>
    </submittedName>
</protein>
<dbReference type="GO" id="GO:0045087">
    <property type="term" value="P:innate immune response"/>
    <property type="evidence" value="ECO:0007669"/>
    <property type="project" value="TreeGrafter"/>
</dbReference>
<evidence type="ECO:0000313" key="2">
    <source>
        <dbReference type="Proteomes" id="UP000050761"/>
    </source>
</evidence>
<evidence type="ECO:0000313" key="3">
    <source>
        <dbReference type="WBParaSite" id="HPBE_0002224901-mRNA-1"/>
    </source>
</evidence>
<dbReference type="AlphaFoldDB" id="A0A183GI15"/>
<name>A0A183GI15_HELPZ</name>
<dbReference type="PANTHER" id="PTHR23208:SF36">
    <property type="entry name" value="LYSOZYME-RELATED"/>
    <property type="match status" value="1"/>
</dbReference>
<dbReference type="PANTHER" id="PTHR23208">
    <property type="entry name" value="LYSOZYME PROTEIN"/>
    <property type="match status" value="1"/>
</dbReference>
<accession>A0A3P8G888</accession>
<evidence type="ECO:0000313" key="1">
    <source>
        <dbReference type="EMBL" id="VDP31249.1"/>
    </source>
</evidence>